<keyword evidence="1" id="KW-0378">Hydrolase</keyword>
<dbReference type="GO" id="GO:0016791">
    <property type="term" value="F:phosphatase activity"/>
    <property type="evidence" value="ECO:0007669"/>
    <property type="project" value="TreeGrafter"/>
</dbReference>
<dbReference type="AlphaFoldDB" id="A0AB33JMP1"/>
<dbReference type="InterPro" id="IPR036457">
    <property type="entry name" value="PPM-type-like_dom_sf"/>
</dbReference>
<dbReference type="InterPro" id="IPR052016">
    <property type="entry name" value="Bact_Sigma-Reg"/>
</dbReference>
<dbReference type="RefSeq" id="WP_407986580.1">
    <property type="nucleotide sequence ID" value="NZ_AP035881.2"/>
</dbReference>
<protein>
    <recommendedName>
        <fullName evidence="2">PPM-type phosphatase domain-containing protein</fullName>
    </recommendedName>
</protein>
<name>A0AB33JMP1_9ACTN</name>
<dbReference type="InterPro" id="IPR001932">
    <property type="entry name" value="PPM-type_phosphatase-like_dom"/>
</dbReference>
<sequence>MRSTNSLAAGVLHAAVLDGMGHDLLSGLTAAVALAACRNARRNGADLPGLVHTIDEAMVRWFPDRFATGVFLRLDLASGTLHWSNCGHPPPLLIRGQEVVPEAFDTPPEPPLGLAQLVDVGRTVHSASPEPGDRVLTFTDGIIEAKGTGHEMFGLNRFADFVIRRATAAGEAAPEALRRLIHAVLDSQDSVLTDDATIMMIEWQPPVPLHPHPGRP</sequence>
<accession>A0AB33JMP1</accession>
<reference evidence="3" key="1">
    <citation type="submission" date="2024-07" db="EMBL/GenBank/DDBJ databases">
        <title>Complete genome sequences of cellulolytic bacteria, Kitasatospora sp. CMC57 and Streptomyces sp. CMC78, isolated from Japanese agricultural soil.</title>
        <authorList>
            <person name="Hashimoto T."/>
            <person name="Ito M."/>
            <person name="Iwamoto M."/>
            <person name="Fukahori D."/>
            <person name="Shoda T."/>
            <person name="Sakoda M."/>
            <person name="Morohoshi T."/>
            <person name="Mitsuboshi M."/>
            <person name="Nishizawa T."/>
        </authorList>
    </citation>
    <scope>NUCLEOTIDE SEQUENCE</scope>
    <source>
        <strain evidence="3">CMC57</strain>
    </source>
</reference>
<feature type="domain" description="PPM-type phosphatase" evidence="2">
    <location>
        <begin position="2"/>
        <end position="203"/>
    </location>
</feature>
<dbReference type="Pfam" id="PF07228">
    <property type="entry name" value="SpoIIE"/>
    <property type="match status" value="1"/>
</dbReference>
<dbReference type="Gene3D" id="3.60.40.10">
    <property type="entry name" value="PPM-type phosphatase domain"/>
    <property type="match status" value="1"/>
</dbReference>
<evidence type="ECO:0000256" key="1">
    <source>
        <dbReference type="ARBA" id="ARBA00022801"/>
    </source>
</evidence>
<dbReference type="PANTHER" id="PTHR43156:SF2">
    <property type="entry name" value="STAGE II SPORULATION PROTEIN E"/>
    <property type="match status" value="1"/>
</dbReference>
<dbReference type="SMART" id="SM00331">
    <property type="entry name" value="PP2C_SIG"/>
    <property type="match status" value="1"/>
</dbReference>
<dbReference type="EMBL" id="AP035881">
    <property type="protein sequence ID" value="BFP43982.1"/>
    <property type="molecule type" value="Genomic_DNA"/>
</dbReference>
<dbReference type="SUPFAM" id="SSF81606">
    <property type="entry name" value="PP2C-like"/>
    <property type="match status" value="1"/>
</dbReference>
<evidence type="ECO:0000259" key="2">
    <source>
        <dbReference type="SMART" id="SM00331"/>
    </source>
</evidence>
<evidence type="ECO:0000313" key="3">
    <source>
        <dbReference type="EMBL" id="BFP43982.1"/>
    </source>
</evidence>
<organism evidence="3">
    <name type="scientific">Kitasatospora sp. CMC57</name>
    <dbReference type="NCBI Taxonomy" id="3231513"/>
    <lineage>
        <taxon>Bacteria</taxon>
        <taxon>Bacillati</taxon>
        <taxon>Actinomycetota</taxon>
        <taxon>Actinomycetes</taxon>
        <taxon>Kitasatosporales</taxon>
        <taxon>Streptomycetaceae</taxon>
        <taxon>Kitasatospora</taxon>
    </lineage>
</organism>
<proteinExistence type="predicted"/>
<dbReference type="PANTHER" id="PTHR43156">
    <property type="entry name" value="STAGE II SPORULATION PROTEIN E-RELATED"/>
    <property type="match status" value="1"/>
</dbReference>
<gene>
    <name evidence="3" type="ORF">KCMC57_03500</name>
</gene>